<protein>
    <recommendedName>
        <fullName evidence="5">DSBA-like thioredoxin domain-containing protein</fullName>
    </recommendedName>
</protein>
<keyword evidence="4" id="KW-0676">Redox-active center</keyword>
<evidence type="ECO:0000313" key="6">
    <source>
        <dbReference type="EMBL" id="ODR93672.1"/>
    </source>
</evidence>
<dbReference type="EMBL" id="LPWE01000014">
    <property type="protein sequence ID" value="ODR93672.1"/>
    <property type="molecule type" value="Genomic_DNA"/>
</dbReference>
<evidence type="ECO:0000313" key="7">
    <source>
        <dbReference type="Proteomes" id="UP000094172"/>
    </source>
</evidence>
<keyword evidence="3" id="KW-1015">Disulfide bond</keyword>
<dbReference type="PANTHER" id="PTHR13887">
    <property type="entry name" value="GLUTATHIONE S-TRANSFERASE KAPPA"/>
    <property type="match status" value="1"/>
</dbReference>
<evidence type="ECO:0000256" key="2">
    <source>
        <dbReference type="ARBA" id="ARBA00023002"/>
    </source>
</evidence>
<proteinExistence type="predicted"/>
<accession>A0A1E3VJJ2</accession>
<feature type="domain" description="DSBA-like thioredoxin" evidence="5">
    <location>
        <begin position="59"/>
        <end position="190"/>
    </location>
</feature>
<name>A0A1E3VJJ2_9HYPH</name>
<dbReference type="STRING" id="1774970.AUC70_12620"/>
<dbReference type="AlphaFoldDB" id="A0A1E3VJJ2"/>
<evidence type="ECO:0000256" key="3">
    <source>
        <dbReference type="ARBA" id="ARBA00023157"/>
    </source>
</evidence>
<dbReference type="InterPro" id="IPR001853">
    <property type="entry name" value="DSBA-like_thioredoxin_dom"/>
</dbReference>
<reference evidence="6 7" key="1">
    <citation type="journal article" date="2016" name="Environ. Microbiol.">
        <title>New Methyloceanibacter diversity from North Sea sediments includes methanotroph containing solely the soluble methane monooxygenase.</title>
        <authorList>
            <person name="Vekeman B."/>
            <person name="Kerckhof F.M."/>
            <person name="Cremers G."/>
            <person name="de Vos P."/>
            <person name="Vandamme P."/>
            <person name="Boon N."/>
            <person name="Op den Camp H.J."/>
            <person name="Heylen K."/>
        </authorList>
    </citation>
    <scope>NUCLEOTIDE SEQUENCE [LARGE SCALE GENOMIC DNA]</scope>
    <source>
        <strain evidence="6 7">R-67176</strain>
    </source>
</reference>
<dbReference type="Proteomes" id="UP000094172">
    <property type="component" value="Unassembled WGS sequence"/>
</dbReference>
<dbReference type="CDD" id="cd03023">
    <property type="entry name" value="DsbA_Com1_like"/>
    <property type="match status" value="1"/>
</dbReference>
<dbReference type="InterPro" id="IPR036249">
    <property type="entry name" value="Thioredoxin-like_sf"/>
</dbReference>
<comment type="caution">
    <text evidence="6">The sequence shown here is derived from an EMBL/GenBank/DDBJ whole genome shotgun (WGS) entry which is preliminary data.</text>
</comment>
<evidence type="ECO:0000256" key="4">
    <source>
        <dbReference type="ARBA" id="ARBA00023284"/>
    </source>
</evidence>
<keyword evidence="1" id="KW-0732">Signal</keyword>
<dbReference type="SUPFAM" id="SSF52833">
    <property type="entry name" value="Thioredoxin-like"/>
    <property type="match status" value="1"/>
</dbReference>
<keyword evidence="2" id="KW-0560">Oxidoreductase</keyword>
<evidence type="ECO:0000259" key="5">
    <source>
        <dbReference type="Pfam" id="PF01323"/>
    </source>
</evidence>
<dbReference type="Pfam" id="PF01323">
    <property type="entry name" value="DSBA"/>
    <property type="match status" value="1"/>
</dbReference>
<gene>
    <name evidence="6" type="ORF">AUC70_12620</name>
</gene>
<organism evidence="6 7">
    <name type="scientific">Methyloceanibacter stevinii</name>
    <dbReference type="NCBI Taxonomy" id="1774970"/>
    <lineage>
        <taxon>Bacteria</taxon>
        <taxon>Pseudomonadati</taxon>
        <taxon>Pseudomonadota</taxon>
        <taxon>Alphaproteobacteria</taxon>
        <taxon>Hyphomicrobiales</taxon>
        <taxon>Hyphomicrobiaceae</taxon>
        <taxon>Methyloceanibacter</taxon>
    </lineage>
</organism>
<dbReference type="GO" id="GO:0016491">
    <property type="term" value="F:oxidoreductase activity"/>
    <property type="evidence" value="ECO:0007669"/>
    <property type="project" value="UniProtKB-KW"/>
</dbReference>
<dbReference type="PANTHER" id="PTHR13887:SF14">
    <property type="entry name" value="DISULFIDE BOND FORMATION PROTEIN D"/>
    <property type="match status" value="1"/>
</dbReference>
<keyword evidence="7" id="KW-1185">Reference proteome</keyword>
<dbReference type="Gene3D" id="3.40.30.10">
    <property type="entry name" value="Glutaredoxin"/>
    <property type="match status" value="1"/>
</dbReference>
<sequence>MLGLIGLGVALCVIAVGVVAIERLTRTERSERAAAAHTDELYRDPASLVVGNPEGDVSIVAFHDYNCPDCRAGAPELVRLTDEDGQVKLILKDLPVLGRDSEDVARIVLAAERQGGALELHRRLETIQGRASKFRALKIADELGLDQSRLERDMNDPEISSVLAANKQLAGELGIRGVPFYLVGDQVWSAPPSEFYSSLKEQVARVRSEGCGTGC</sequence>
<evidence type="ECO:0000256" key="1">
    <source>
        <dbReference type="ARBA" id="ARBA00022729"/>
    </source>
</evidence>